<feature type="domain" description="Allantoicase" evidence="3">
    <location>
        <begin position="218"/>
        <end position="377"/>
    </location>
</feature>
<sequence>MAHEPKRYEKIVPKFTELNDLAVEKVGGKISFATDDYFGVADNLIKSTDPLFKEGLFTEFGKWMDGWETRRKRVAGHDWCIIQLGVAGCIYGVDVDTSYFTGNYTPQISIQGANLDRDLPDRLSDMGTEATVQEITEITKLHSEDWEEVLSKTPLRPGYLTSCHNYFEIHNKSRHTHLRVNMFPDGGIARLRVYGRAKRDWSTVPLNELTDLVAMENGGLCIGYSDSHFGHARHLIQPGRAENMADGWETKRHPQRPAILTADAQGILHVPGDDWCIFRLGHPGTVTKIEIDTNHFKGNFPDSCRIEGCWVGVEHEDGLIKRYDTHTWKPLLPVQKLSAHKQFIYDDDELFSCGVISHVRLCIAPDGGISRMRLWGYITEIPMSKL</sequence>
<dbReference type="GO" id="GO:0000256">
    <property type="term" value="P:allantoin catabolic process"/>
    <property type="evidence" value="ECO:0007669"/>
    <property type="project" value="InterPro"/>
</dbReference>
<reference evidence="4 5" key="1">
    <citation type="journal article" date="2017" name="Nat. Ecol. Evol.">
        <title>Scallop genome provides insights into evolution of bilaterian karyotype and development.</title>
        <authorList>
            <person name="Wang S."/>
            <person name="Zhang J."/>
            <person name="Jiao W."/>
            <person name="Li J."/>
            <person name="Xun X."/>
            <person name="Sun Y."/>
            <person name="Guo X."/>
            <person name="Huan P."/>
            <person name="Dong B."/>
            <person name="Zhang L."/>
            <person name="Hu X."/>
            <person name="Sun X."/>
            <person name="Wang J."/>
            <person name="Zhao C."/>
            <person name="Wang Y."/>
            <person name="Wang D."/>
            <person name="Huang X."/>
            <person name="Wang R."/>
            <person name="Lv J."/>
            <person name="Li Y."/>
            <person name="Zhang Z."/>
            <person name="Liu B."/>
            <person name="Lu W."/>
            <person name="Hui Y."/>
            <person name="Liang J."/>
            <person name="Zhou Z."/>
            <person name="Hou R."/>
            <person name="Li X."/>
            <person name="Liu Y."/>
            <person name="Li H."/>
            <person name="Ning X."/>
            <person name="Lin Y."/>
            <person name="Zhao L."/>
            <person name="Xing Q."/>
            <person name="Dou J."/>
            <person name="Li Y."/>
            <person name="Mao J."/>
            <person name="Guo H."/>
            <person name="Dou H."/>
            <person name="Li T."/>
            <person name="Mu C."/>
            <person name="Jiang W."/>
            <person name="Fu Q."/>
            <person name="Fu X."/>
            <person name="Miao Y."/>
            <person name="Liu J."/>
            <person name="Yu Q."/>
            <person name="Li R."/>
            <person name="Liao H."/>
            <person name="Li X."/>
            <person name="Kong Y."/>
            <person name="Jiang Z."/>
            <person name="Chourrout D."/>
            <person name="Li R."/>
            <person name="Bao Z."/>
        </authorList>
    </citation>
    <scope>NUCLEOTIDE SEQUENCE [LARGE SCALE GENOMIC DNA]</scope>
    <source>
        <strain evidence="4 5">PY_sf001</strain>
    </source>
</reference>
<evidence type="ECO:0000313" key="4">
    <source>
        <dbReference type="EMBL" id="OWF50986.1"/>
    </source>
</evidence>
<dbReference type="Gene3D" id="2.60.120.260">
    <property type="entry name" value="Galactose-binding domain-like"/>
    <property type="match status" value="2"/>
</dbReference>
<dbReference type="EMBL" id="NEDP02002410">
    <property type="protein sequence ID" value="OWF50986.1"/>
    <property type="molecule type" value="Genomic_DNA"/>
</dbReference>
<dbReference type="AlphaFoldDB" id="A0A210QQH3"/>
<evidence type="ECO:0000256" key="2">
    <source>
        <dbReference type="ARBA" id="ARBA00031078"/>
    </source>
</evidence>
<dbReference type="PANTHER" id="PTHR12045:SF3">
    <property type="entry name" value="INACTIVE ALLANTOICASE-RELATED"/>
    <property type="match status" value="1"/>
</dbReference>
<dbReference type="GO" id="GO:0004037">
    <property type="term" value="F:allantoicase activity"/>
    <property type="evidence" value="ECO:0007669"/>
    <property type="project" value="InterPro"/>
</dbReference>
<evidence type="ECO:0000259" key="3">
    <source>
        <dbReference type="Pfam" id="PF03561"/>
    </source>
</evidence>
<dbReference type="HAMAP" id="MF_00813">
    <property type="entry name" value="Allantoicase"/>
    <property type="match status" value="1"/>
</dbReference>
<dbReference type="Proteomes" id="UP000242188">
    <property type="component" value="Unassembled WGS sequence"/>
</dbReference>
<proteinExistence type="inferred from homology"/>
<keyword evidence="5" id="KW-1185">Reference proteome</keyword>
<feature type="domain" description="Allantoicase" evidence="3">
    <location>
        <begin position="27"/>
        <end position="197"/>
    </location>
</feature>
<dbReference type="NCBIfam" id="TIGR02961">
    <property type="entry name" value="allantoicase"/>
    <property type="match status" value="1"/>
</dbReference>
<dbReference type="FunFam" id="2.60.120.260:FF:000077">
    <property type="entry name" value="Probable allantoicase"/>
    <property type="match status" value="1"/>
</dbReference>
<dbReference type="InterPro" id="IPR008979">
    <property type="entry name" value="Galactose-bd-like_sf"/>
</dbReference>
<dbReference type="OrthoDB" id="10266039at2759"/>
<accession>A0A210QQH3</accession>
<dbReference type="InterPro" id="IPR015908">
    <property type="entry name" value="Allantoicase_dom"/>
</dbReference>
<dbReference type="PIRSF" id="PIRSF016516">
    <property type="entry name" value="Allantoicase"/>
    <property type="match status" value="1"/>
</dbReference>
<dbReference type="SUPFAM" id="SSF49785">
    <property type="entry name" value="Galactose-binding domain-like"/>
    <property type="match status" value="2"/>
</dbReference>
<evidence type="ECO:0000313" key="5">
    <source>
        <dbReference type="Proteomes" id="UP000242188"/>
    </source>
</evidence>
<protein>
    <recommendedName>
        <fullName evidence="2">Allantoate amidinohydrolase</fullName>
    </recommendedName>
</protein>
<dbReference type="Pfam" id="PF03561">
    <property type="entry name" value="Allantoicase"/>
    <property type="match status" value="2"/>
</dbReference>
<comment type="caution">
    <text evidence="4">The sequence shown here is derived from an EMBL/GenBank/DDBJ whole genome shotgun (WGS) entry which is preliminary data.</text>
</comment>
<evidence type="ECO:0000256" key="1">
    <source>
        <dbReference type="ARBA" id="ARBA00009242"/>
    </source>
</evidence>
<dbReference type="InterPro" id="IPR005164">
    <property type="entry name" value="Allantoicase"/>
</dbReference>
<name>A0A210QQH3_MIZYE</name>
<comment type="similarity">
    <text evidence="1">Belongs to the allantoicase family.</text>
</comment>
<dbReference type="PANTHER" id="PTHR12045">
    <property type="entry name" value="ALLANTOICASE"/>
    <property type="match status" value="1"/>
</dbReference>
<gene>
    <name evidence="4" type="ORF">KP79_PYT17321</name>
</gene>
<organism evidence="4 5">
    <name type="scientific">Mizuhopecten yessoensis</name>
    <name type="common">Japanese scallop</name>
    <name type="synonym">Patinopecten yessoensis</name>
    <dbReference type="NCBI Taxonomy" id="6573"/>
    <lineage>
        <taxon>Eukaryota</taxon>
        <taxon>Metazoa</taxon>
        <taxon>Spiralia</taxon>
        <taxon>Lophotrochozoa</taxon>
        <taxon>Mollusca</taxon>
        <taxon>Bivalvia</taxon>
        <taxon>Autobranchia</taxon>
        <taxon>Pteriomorphia</taxon>
        <taxon>Pectinida</taxon>
        <taxon>Pectinoidea</taxon>
        <taxon>Pectinidae</taxon>
        <taxon>Mizuhopecten</taxon>
    </lineage>
</organism>
<dbReference type="STRING" id="6573.A0A210QQH3"/>